<protein>
    <submittedName>
        <fullName evidence="1">Uncharacterized protein</fullName>
    </submittedName>
</protein>
<reference evidence="1 2" key="1">
    <citation type="submission" date="2019-08" db="EMBL/GenBank/DDBJ databases">
        <authorList>
            <person name="Alioto T."/>
            <person name="Alioto T."/>
            <person name="Gomez Garrido J."/>
        </authorList>
    </citation>
    <scope>NUCLEOTIDE SEQUENCE [LARGE SCALE GENOMIC DNA]</scope>
</reference>
<dbReference type="Proteomes" id="UP000325440">
    <property type="component" value="Unassembled WGS sequence"/>
</dbReference>
<dbReference type="EMBL" id="CABPRJ010001440">
    <property type="protein sequence ID" value="VVC36994.1"/>
    <property type="molecule type" value="Genomic_DNA"/>
</dbReference>
<evidence type="ECO:0000313" key="1">
    <source>
        <dbReference type="EMBL" id="VVC36994.1"/>
    </source>
</evidence>
<gene>
    <name evidence="1" type="ORF">CINCED_3A013435</name>
</gene>
<sequence length="104" mass="11855">MLGDDFSHLQFSVTSYSVNDVPIKFVGNSVRDIGVTALSGNFRPLLYVQQSFCKSLEFTRLRQPYHPRFSPLRSSQIPLLRTPRIREYGSVVRNSNTAPLDDHV</sequence>
<dbReference type="AlphaFoldDB" id="A0A5E4MZN4"/>
<keyword evidence="2" id="KW-1185">Reference proteome</keyword>
<accession>A0A5E4MZN4</accession>
<organism evidence="1 2">
    <name type="scientific">Cinara cedri</name>
    <dbReference type="NCBI Taxonomy" id="506608"/>
    <lineage>
        <taxon>Eukaryota</taxon>
        <taxon>Metazoa</taxon>
        <taxon>Ecdysozoa</taxon>
        <taxon>Arthropoda</taxon>
        <taxon>Hexapoda</taxon>
        <taxon>Insecta</taxon>
        <taxon>Pterygota</taxon>
        <taxon>Neoptera</taxon>
        <taxon>Paraneoptera</taxon>
        <taxon>Hemiptera</taxon>
        <taxon>Sternorrhyncha</taxon>
        <taxon>Aphidomorpha</taxon>
        <taxon>Aphidoidea</taxon>
        <taxon>Aphididae</taxon>
        <taxon>Lachninae</taxon>
        <taxon>Cinara</taxon>
    </lineage>
</organism>
<evidence type="ECO:0000313" key="2">
    <source>
        <dbReference type="Proteomes" id="UP000325440"/>
    </source>
</evidence>
<proteinExistence type="predicted"/>
<name>A0A5E4MZN4_9HEMI</name>